<dbReference type="Proteomes" id="UP000597338">
    <property type="component" value="Unassembled WGS sequence"/>
</dbReference>
<accession>A0ABQ1LGU4</accession>
<comment type="caution">
    <text evidence="1">The sequence shown here is derived from an EMBL/GenBank/DDBJ whole genome shotgun (WGS) entry which is preliminary data.</text>
</comment>
<protein>
    <recommendedName>
        <fullName evidence="3">Carboxypeptidase-like regulatory domain-containing protein</fullName>
    </recommendedName>
</protein>
<name>A0ABQ1LGU4_9SPHI</name>
<proteinExistence type="predicted"/>
<dbReference type="EMBL" id="BMIK01000003">
    <property type="protein sequence ID" value="GGC24438.1"/>
    <property type="molecule type" value="Genomic_DNA"/>
</dbReference>
<reference evidence="2" key="1">
    <citation type="journal article" date="2019" name="Int. J. Syst. Evol. Microbiol.">
        <title>The Global Catalogue of Microorganisms (GCM) 10K type strain sequencing project: providing services to taxonomists for standard genome sequencing and annotation.</title>
        <authorList>
            <consortium name="The Broad Institute Genomics Platform"/>
            <consortium name="The Broad Institute Genome Sequencing Center for Infectious Disease"/>
            <person name="Wu L."/>
            <person name="Ma J."/>
        </authorList>
    </citation>
    <scope>NUCLEOTIDE SEQUENCE [LARGE SCALE GENOMIC DNA]</scope>
    <source>
        <strain evidence="2">CGMCC 1.15342</strain>
    </source>
</reference>
<sequence length="519" mass="56752">MNVRIPLICFSFLLAVSVRGQGYLVRDVHLRFTAAQSIRDVLDAISKSQNFYFSYNNQVVPADSVITVSRYEGKLLDFLTGTFGPAYEFKESPGYVVIRYAPRRMAVAVNVEKRRHGPMVVEGQITDADHRKGVYLASIYERNVLASTLSGPTGNFRLTIKRPEETLWLTISKENYRDTTLALLPPVQVNTRQNKRRYWFAPDDGSGGGLDGTALGRFFTSSRQRIQRINLGGFFAYSPYQISLTPGLSSQGLFNSQVVNQVSLNVLGGHTAGVNGVEVGGVFNINQQQARYFQAAGLFNLVGNDMQGVQAAGISNIVVRNVSGVQVAGVNNRAGNVNGAQLTGLFNVAGQIKGIQLAGVVNVAEKVKGVQLSGLVNVADSSDYPIGLVNLVKNGRKSLAAGLDDSGAVQLTFRSGGRVLYGLLGVGYQLNDKPTRYVFEAGIGAHIWQTTRFGLDVELANRISPDFKAIPEQQASFRLLPHLRLSPHWEVFAGPTINYLFESNRTFQMGIMGGIAYRW</sequence>
<keyword evidence="2" id="KW-1185">Reference proteome</keyword>
<gene>
    <name evidence="1" type="ORF">GCM10011386_15500</name>
</gene>
<evidence type="ECO:0000313" key="2">
    <source>
        <dbReference type="Proteomes" id="UP000597338"/>
    </source>
</evidence>
<dbReference type="InterPro" id="IPR008969">
    <property type="entry name" value="CarboxyPept-like_regulatory"/>
</dbReference>
<dbReference type="SUPFAM" id="SSF49464">
    <property type="entry name" value="Carboxypeptidase regulatory domain-like"/>
    <property type="match status" value="1"/>
</dbReference>
<evidence type="ECO:0008006" key="3">
    <source>
        <dbReference type="Google" id="ProtNLM"/>
    </source>
</evidence>
<dbReference type="RefSeq" id="WP_188749213.1">
    <property type="nucleotide sequence ID" value="NZ_BMIK01000003.1"/>
</dbReference>
<organism evidence="1 2">
    <name type="scientific">Parapedobacter defluvii</name>
    <dbReference type="NCBI Taxonomy" id="2045106"/>
    <lineage>
        <taxon>Bacteria</taxon>
        <taxon>Pseudomonadati</taxon>
        <taxon>Bacteroidota</taxon>
        <taxon>Sphingobacteriia</taxon>
        <taxon>Sphingobacteriales</taxon>
        <taxon>Sphingobacteriaceae</taxon>
        <taxon>Parapedobacter</taxon>
    </lineage>
</organism>
<evidence type="ECO:0000313" key="1">
    <source>
        <dbReference type="EMBL" id="GGC24438.1"/>
    </source>
</evidence>